<protein>
    <recommendedName>
        <fullName evidence="1">Pilus assembly protein C-terminal domain-containing protein</fullName>
    </recommendedName>
</protein>
<name>A0A2T3QIV7_PHODM</name>
<dbReference type="RefSeq" id="WP_036765870.1">
    <property type="nucleotide sequence ID" value="NZ_PYOG01000013.1"/>
</dbReference>
<gene>
    <name evidence="2" type="ORF">NCTC11647_03176</name>
</gene>
<evidence type="ECO:0000313" key="2">
    <source>
        <dbReference type="EMBL" id="SPY44238.1"/>
    </source>
</evidence>
<sequence>MINGKITYKLNESIIVGAEAAILESDSFYKAGIDYQITNDLNINSVINLFSNGSNYYQINAIYKNLAVQFNDYDDSHDLNEEPKIDNYFYGIGDNQELAISYNQEILSGNAYISYINQRSEKNNYYSDYDIYNIGYSRLIFTDSNLSINFSKVNSKSNFIRDDSWVISVGLDIPIGNFDSVRYSGDFDDSSQSNRIAYNHHVELMDNVDGSVEAGIRYDSGDYSDKDLVSDASISLNNNNYYYNSSLYGYADSEGYASLSMNLSTNTVITSDNIFATSHSSESYLSLNNHSYIDTEKDDVFSSVANIKMNNELSKRIHINERSELVPIDNYKEYQVSIDTEASDFYNQGDDFIKATTAPGTVIDMDLRLYNVDSYISIFNDLSGSPVSNIKCIGDGCYGVQEIQDGVYKIRVAKGQPFKLVTNNERCFIPSSDSIESNNLGENFCMPTTENIDGIQMAKINDKYYYYVGLYNDKDIFMNTANTLSSNFNEKFVFKNAGNKTMVFFSSDNKLSKLDKENINTLQSYALDDTKAKSDYVKL</sequence>
<dbReference type="Pfam" id="PF15976">
    <property type="entry name" value="CooC_C"/>
    <property type="match status" value="1"/>
</dbReference>
<dbReference type="EMBL" id="UATL01000005">
    <property type="protein sequence ID" value="SPY44238.1"/>
    <property type="molecule type" value="Genomic_DNA"/>
</dbReference>
<proteinExistence type="predicted"/>
<reference evidence="2 3" key="1">
    <citation type="submission" date="2018-06" db="EMBL/GenBank/DDBJ databases">
        <authorList>
            <consortium name="Pathogen Informatics"/>
            <person name="Doyle S."/>
        </authorList>
    </citation>
    <scope>NUCLEOTIDE SEQUENCE [LARGE SCALE GENOMIC DNA]</scope>
    <source>
        <strain evidence="2 3">NCTC11647</strain>
    </source>
</reference>
<dbReference type="Proteomes" id="UP000251647">
    <property type="component" value="Unassembled WGS sequence"/>
</dbReference>
<feature type="domain" description="Pilus assembly protein C-terminal" evidence="1">
    <location>
        <begin position="358"/>
        <end position="446"/>
    </location>
</feature>
<dbReference type="InterPro" id="IPR031917">
    <property type="entry name" value="Pilus_assem_C"/>
</dbReference>
<dbReference type="OrthoDB" id="5869242at2"/>
<evidence type="ECO:0000313" key="3">
    <source>
        <dbReference type="Proteomes" id="UP000251647"/>
    </source>
</evidence>
<accession>A0A2T3QIV7</accession>
<evidence type="ECO:0000259" key="1">
    <source>
        <dbReference type="Pfam" id="PF15976"/>
    </source>
</evidence>
<dbReference type="AlphaFoldDB" id="A0A2T3QIV7"/>
<organism evidence="2 3">
    <name type="scientific">Photobacterium damselae</name>
    <dbReference type="NCBI Taxonomy" id="38293"/>
    <lineage>
        <taxon>Bacteria</taxon>
        <taxon>Pseudomonadati</taxon>
        <taxon>Pseudomonadota</taxon>
        <taxon>Gammaproteobacteria</taxon>
        <taxon>Vibrionales</taxon>
        <taxon>Vibrionaceae</taxon>
        <taxon>Photobacterium</taxon>
    </lineage>
</organism>